<evidence type="ECO:0000313" key="2">
    <source>
        <dbReference type="EMBL" id="MEK9500194.1"/>
    </source>
</evidence>
<feature type="domain" description="HTH-type transcriptional repressor NicS C-terminal" evidence="1">
    <location>
        <begin position="19"/>
        <end position="129"/>
    </location>
</feature>
<reference evidence="2 3" key="1">
    <citation type="submission" date="2024-02" db="EMBL/GenBank/DDBJ databases">
        <title>A novel Gemmatimonadota bacterium.</title>
        <authorList>
            <person name="Du Z.-J."/>
            <person name="Ye Y.-Q."/>
        </authorList>
    </citation>
    <scope>NUCLEOTIDE SEQUENCE [LARGE SCALE GENOMIC DNA]</scope>
    <source>
        <strain evidence="2 3">DH-20</strain>
    </source>
</reference>
<organism evidence="2 3">
    <name type="scientific">Gaopeijia maritima</name>
    <dbReference type="NCBI Taxonomy" id="3119007"/>
    <lineage>
        <taxon>Bacteria</taxon>
        <taxon>Pseudomonadati</taxon>
        <taxon>Gemmatimonadota</taxon>
        <taxon>Longimicrobiia</taxon>
        <taxon>Gaopeijiales</taxon>
        <taxon>Gaopeijiaceae</taxon>
        <taxon>Gaopeijia</taxon>
    </lineage>
</organism>
<protein>
    <recommendedName>
        <fullName evidence="1">HTH-type transcriptional repressor NicS C-terminal domain-containing protein</fullName>
    </recommendedName>
</protein>
<dbReference type="InterPro" id="IPR036271">
    <property type="entry name" value="Tet_transcr_reg_TetR-rel_C_sf"/>
</dbReference>
<accession>A0ABU9E7W2</accession>
<evidence type="ECO:0000313" key="3">
    <source>
        <dbReference type="Proteomes" id="UP001484239"/>
    </source>
</evidence>
<dbReference type="InterPro" id="IPR041474">
    <property type="entry name" value="NicS_C"/>
</dbReference>
<dbReference type="RefSeq" id="WP_405286511.1">
    <property type="nucleotide sequence ID" value="NZ_JBBHLI010000002.1"/>
</dbReference>
<gene>
    <name evidence="2" type="ORF">WI372_04335</name>
</gene>
<dbReference type="SUPFAM" id="SSF48498">
    <property type="entry name" value="Tetracyclin repressor-like, C-terminal domain"/>
    <property type="match status" value="1"/>
</dbReference>
<dbReference type="Proteomes" id="UP001484239">
    <property type="component" value="Unassembled WGS sequence"/>
</dbReference>
<sequence length="141" mass="15485">MMHPIRDRILEVARGEGAPLERLDAVVATYFEHFERYPDLPHFLIERIASGQLPPPPVLQTMTDVLRTVSGIVSEGQADGSIRAGNPVFMTLSLISQPVYLTLVQHPLRAVTNARFSRGALVDHARAFVRAGLSSTVESTP</sequence>
<evidence type="ECO:0000259" key="1">
    <source>
        <dbReference type="Pfam" id="PF17938"/>
    </source>
</evidence>
<dbReference type="EMBL" id="JBBHLI010000002">
    <property type="protein sequence ID" value="MEK9500194.1"/>
    <property type="molecule type" value="Genomic_DNA"/>
</dbReference>
<name>A0ABU9E7W2_9BACT</name>
<proteinExistence type="predicted"/>
<dbReference type="Gene3D" id="1.10.357.10">
    <property type="entry name" value="Tetracycline Repressor, domain 2"/>
    <property type="match status" value="1"/>
</dbReference>
<keyword evidence="3" id="KW-1185">Reference proteome</keyword>
<comment type="caution">
    <text evidence="2">The sequence shown here is derived from an EMBL/GenBank/DDBJ whole genome shotgun (WGS) entry which is preliminary data.</text>
</comment>
<dbReference type="Pfam" id="PF17938">
    <property type="entry name" value="TetR_C_29"/>
    <property type="match status" value="1"/>
</dbReference>